<dbReference type="GO" id="GO:0050660">
    <property type="term" value="F:flavin adenine dinucleotide binding"/>
    <property type="evidence" value="ECO:0007669"/>
    <property type="project" value="InterPro"/>
</dbReference>
<dbReference type="Pfam" id="PF01595">
    <property type="entry name" value="CNNM"/>
    <property type="match status" value="1"/>
</dbReference>
<dbReference type="SUPFAM" id="SSF54631">
    <property type="entry name" value="CBS-domain pair"/>
    <property type="match status" value="1"/>
</dbReference>
<feature type="domain" description="CBS" evidence="12">
    <location>
        <begin position="202"/>
        <end position="262"/>
    </location>
</feature>
<name>A0A6N7XLV7_9FIRM</name>
<organism evidence="14 15">
    <name type="scientific">Mogibacterium kristiansenii</name>
    <dbReference type="NCBI Taxonomy" id="2606708"/>
    <lineage>
        <taxon>Bacteria</taxon>
        <taxon>Bacillati</taxon>
        <taxon>Bacillota</taxon>
        <taxon>Clostridia</taxon>
        <taxon>Peptostreptococcales</taxon>
        <taxon>Anaerovoracaceae</taxon>
        <taxon>Mogibacterium</taxon>
    </lineage>
</organism>
<dbReference type="PANTHER" id="PTHR22777">
    <property type="entry name" value="HEMOLYSIN-RELATED"/>
    <property type="match status" value="1"/>
</dbReference>
<evidence type="ECO:0000256" key="2">
    <source>
        <dbReference type="ARBA" id="ARBA00006337"/>
    </source>
</evidence>
<dbReference type="FunFam" id="3.10.580.10:FF:000002">
    <property type="entry name" value="Magnesium/cobalt efflux protein CorC"/>
    <property type="match status" value="1"/>
</dbReference>
<protein>
    <submittedName>
        <fullName evidence="14">HlyC/CorC family transporter</fullName>
    </submittedName>
</protein>
<evidence type="ECO:0000256" key="8">
    <source>
        <dbReference type="PROSITE-ProRule" id="PRU00703"/>
    </source>
</evidence>
<proteinExistence type="inferred from homology"/>
<keyword evidence="3 9" id="KW-0812">Transmembrane</keyword>
<accession>A0A6N7XLV7</accession>
<evidence type="ECO:0000256" key="1">
    <source>
        <dbReference type="ARBA" id="ARBA00004141"/>
    </source>
</evidence>
<feature type="domain" description="CNNM transmembrane" evidence="13">
    <location>
        <begin position="1"/>
        <end position="186"/>
    </location>
</feature>
<feature type="transmembrane region" description="Helical" evidence="10">
    <location>
        <begin position="91"/>
        <end position="108"/>
    </location>
</feature>
<evidence type="ECO:0000313" key="14">
    <source>
        <dbReference type="EMBL" id="MST71045.1"/>
    </source>
</evidence>
<evidence type="ECO:0000256" key="10">
    <source>
        <dbReference type="SAM" id="Phobius"/>
    </source>
</evidence>
<dbReference type="RefSeq" id="WP_154554607.1">
    <property type="nucleotide sequence ID" value="NZ_JAQXUZ010000015.1"/>
</dbReference>
<evidence type="ECO:0000313" key="15">
    <source>
        <dbReference type="Proteomes" id="UP000469424"/>
    </source>
</evidence>
<dbReference type="InterPro" id="IPR000644">
    <property type="entry name" value="CBS_dom"/>
</dbReference>
<dbReference type="PANTHER" id="PTHR22777:SF17">
    <property type="entry name" value="UPF0053 PROTEIN SLL0260"/>
    <property type="match status" value="1"/>
</dbReference>
<keyword evidence="6 8" id="KW-0129">CBS domain</keyword>
<dbReference type="SMART" id="SM00116">
    <property type="entry name" value="CBS"/>
    <property type="match status" value="2"/>
</dbReference>
<keyword evidence="11" id="KW-0732">Signal</keyword>
<dbReference type="PROSITE" id="PS51846">
    <property type="entry name" value="CNNM"/>
    <property type="match status" value="1"/>
</dbReference>
<dbReference type="Gene3D" id="3.30.465.10">
    <property type="match status" value="1"/>
</dbReference>
<evidence type="ECO:0000256" key="4">
    <source>
        <dbReference type="ARBA" id="ARBA00022737"/>
    </source>
</evidence>
<comment type="caution">
    <text evidence="14">The sequence shown here is derived from an EMBL/GenBank/DDBJ whole genome shotgun (WGS) entry which is preliminary data.</text>
</comment>
<dbReference type="Pfam" id="PF03471">
    <property type="entry name" value="CorC_HlyC"/>
    <property type="match status" value="1"/>
</dbReference>
<feature type="transmembrane region" description="Helical" evidence="10">
    <location>
        <begin position="120"/>
        <end position="142"/>
    </location>
</feature>
<comment type="similarity">
    <text evidence="2">Belongs to the UPF0053 family.</text>
</comment>
<dbReference type="Pfam" id="PF00571">
    <property type="entry name" value="CBS"/>
    <property type="match status" value="2"/>
</dbReference>
<dbReference type="PROSITE" id="PS51371">
    <property type="entry name" value="CBS"/>
    <property type="match status" value="2"/>
</dbReference>
<comment type="subcellular location">
    <subcellularLocation>
        <location evidence="1">Membrane</location>
        <topology evidence="1">Multi-pass membrane protein</topology>
    </subcellularLocation>
</comment>
<feature type="chain" id="PRO_5039628065" evidence="11">
    <location>
        <begin position="21"/>
        <end position="419"/>
    </location>
</feature>
<dbReference type="Proteomes" id="UP000469424">
    <property type="component" value="Unassembled WGS sequence"/>
</dbReference>
<keyword evidence="15" id="KW-1185">Reference proteome</keyword>
<evidence type="ECO:0000256" key="11">
    <source>
        <dbReference type="SAM" id="SignalP"/>
    </source>
</evidence>
<dbReference type="CDD" id="cd04590">
    <property type="entry name" value="CBS_pair_CorC_HlyC_assoc"/>
    <property type="match status" value="1"/>
</dbReference>
<feature type="signal peptide" evidence="11">
    <location>
        <begin position="1"/>
        <end position="20"/>
    </location>
</feature>
<feature type="transmembrane region" description="Helical" evidence="10">
    <location>
        <begin position="57"/>
        <end position="84"/>
    </location>
</feature>
<dbReference type="InterPro" id="IPR005170">
    <property type="entry name" value="Transptr-assoc_dom"/>
</dbReference>
<dbReference type="AlphaFoldDB" id="A0A6N7XLV7"/>
<evidence type="ECO:0000256" key="6">
    <source>
        <dbReference type="ARBA" id="ARBA00023122"/>
    </source>
</evidence>
<reference evidence="14 15" key="1">
    <citation type="submission" date="2019-08" db="EMBL/GenBank/DDBJ databases">
        <title>In-depth cultivation of the pig gut microbiome towards novel bacterial diversity and tailored functional studies.</title>
        <authorList>
            <person name="Wylensek D."/>
            <person name="Hitch T.C.A."/>
            <person name="Clavel T."/>
        </authorList>
    </citation>
    <scope>NUCLEOTIDE SEQUENCE [LARGE SCALE GENOMIC DNA]</scope>
    <source>
        <strain evidence="14 15">WCA-MUC-591-APC-4B</strain>
    </source>
</reference>
<dbReference type="InterPro" id="IPR036318">
    <property type="entry name" value="FAD-bd_PCMH-like_sf"/>
</dbReference>
<keyword evidence="7 9" id="KW-0472">Membrane</keyword>
<dbReference type="InterPro" id="IPR046342">
    <property type="entry name" value="CBS_dom_sf"/>
</dbReference>
<evidence type="ECO:0000256" key="7">
    <source>
        <dbReference type="ARBA" id="ARBA00023136"/>
    </source>
</evidence>
<evidence type="ECO:0000259" key="12">
    <source>
        <dbReference type="PROSITE" id="PS51371"/>
    </source>
</evidence>
<keyword evidence="4" id="KW-0677">Repeat</keyword>
<evidence type="ECO:0000256" key="5">
    <source>
        <dbReference type="ARBA" id="ARBA00022989"/>
    </source>
</evidence>
<feature type="domain" description="CBS" evidence="12">
    <location>
        <begin position="265"/>
        <end position="322"/>
    </location>
</feature>
<dbReference type="EMBL" id="VUNA01000012">
    <property type="protein sequence ID" value="MST71045.1"/>
    <property type="molecule type" value="Genomic_DNA"/>
</dbReference>
<keyword evidence="5 9" id="KW-1133">Transmembrane helix</keyword>
<evidence type="ECO:0000256" key="9">
    <source>
        <dbReference type="PROSITE-ProRule" id="PRU01193"/>
    </source>
</evidence>
<sequence>MTAYIFSILCLLLLSAFFSATETAFTSLNRIKMKNMANDDVKNAKLVLKLEDRYDKLLSTILIGNNIANIGMTAIATVMFVALLGGSLGPTASTVVMTVAVLIFGEISPKNIAKEHPEGFALFAAPIMRGLMWLFTPLNVLFSLWKKLLGKLFGTQENGSYTEDELITIVEEAQIGGSIGKEQQELITNAIEFDDLEAIDVITPRVDIVAVELGTSVEEIGRTFKESGLSRLPVYEDDLDNIIGIINQKDFHNYVVGENRELEQYIKPVAYVAESIKAAVLLKKMQTKKTHIAIIVDEYGGTTGLVTMEDIIEELVGKIYDEHDAIEMREVTRLYDGSYSVAGGANVEKFFEMVGEDIDINATTINGWVMIELDRLAKVGDTFTYRSRHKIFHVRVTRADERRALMVQIRIEDIPEEDE</sequence>
<dbReference type="Gene3D" id="3.10.580.10">
    <property type="entry name" value="CBS-domain"/>
    <property type="match status" value="1"/>
</dbReference>
<dbReference type="GO" id="GO:0005886">
    <property type="term" value="C:plasma membrane"/>
    <property type="evidence" value="ECO:0007669"/>
    <property type="project" value="TreeGrafter"/>
</dbReference>
<dbReference type="InterPro" id="IPR044751">
    <property type="entry name" value="Ion_transp-like_CBS"/>
</dbReference>
<dbReference type="SUPFAM" id="SSF56176">
    <property type="entry name" value="FAD-binding/transporter-associated domain-like"/>
    <property type="match status" value="1"/>
</dbReference>
<dbReference type="SMART" id="SM01091">
    <property type="entry name" value="CorC_HlyC"/>
    <property type="match status" value="1"/>
</dbReference>
<evidence type="ECO:0000259" key="13">
    <source>
        <dbReference type="PROSITE" id="PS51846"/>
    </source>
</evidence>
<dbReference type="InterPro" id="IPR002550">
    <property type="entry name" value="CNNM"/>
</dbReference>
<gene>
    <name evidence="14" type="ORF">FYJ65_06830</name>
</gene>
<dbReference type="InterPro" id="IPR016169">
    <property type="entry name" value="FAD-bd_PCMH_sub2"/>
</dbReference>
<evidence type="ECO:0000256" key="3">
    <source>
        <dbReference type="ARBA" id="ARBA00022692"/>
    </source>
</evidence>